<evidence type="ECO:0000256" key="3">
    <source>
        <dbReference type="ARBA" id="ARBA00023163"/>
    </source>
</evidence>
<dbReference type="InterPro" id="IPR009057">
    <property type="entry name" value="Homeodomain-like_sf"/>
</dbReference>
<organism evidence="5 6">
    <name type="scientific">Agaribacillus aureus</name>
    <dbReference type="NCBI Taxonomy" id="3051825"/>
    <lineage>
        <taxon>Bacteria</taxon>
        <taxon>Pseudomonadati</taxon>
        <taxon>Bacteroidota</taxon>
        <taxon>Cytophagia</taxon>
        <taxon>Cytophagales</taxon>
        <taxon>Splendidivirgaceae</taxon>
        <taxon>Agaribacillus</taxon>
    </lineage>
</organism>
<keyword evidence="1" id="KW-0805">Transcription regulation</keyword>
<dbReference type="InterPro" id="IPR011051">
    <property type="entry name" value="RmlC_Cupin_sf"/>
</dbReference>
<dbReference type="PANTHER" id="PTHR43280">
    <property type="entry name" value="ARAC-FAMILY TRANSCRIPTIONAL REGULATOR"/>
    <property type="match status" value="1"/>
</dbReference>
<evidence type="ECO:0000313" key="5">
    <source>
        <dbReference type="EMBL" id="MDN5213091.1"/>
    </source>
</evidence>
<dbReference type="InterPro" id="IPR018060">
    <property type="entry name" value="HTH_AraC"/>
</dbReference>
<protein>
    <submittedName>
        <fullName evidence="5">AraC family transcriptional regulator</fullName>
    </submittedName>
</protein>
<dbReference type="Pfam" id="PF12833">
    <property type="entry name" value="HTH_18"/>
    <property type="match status" value="1"/>
</dbReference>
<keyword evidence="2" id="KW-0238">DNA-binding</keyword>
<name>A0ABT8L789_9BACT</name>
<evidence type="ECO:0000256" key="2">
    <source>
        <dbReference type="ARBA" id="ARBA00023125"/>
    </source>
</evidence>
<accession>A0ABT8L789</accession>
<dbReference type="SUPFAM" id="SSF51182">
    <property type="entry name" value="RmlC-like cupins"/>
    <property type="match status" value="1"/>
</dbReference>
<comment type="caution">
    <text evidence="5">The sequence shown here is derived from an EMBL/GenBank/DDBJ whole genome shotgun (WGS) entry which is preliminary data.</text>
</comment>
<gene>
    <name evidence="5" type="ORF">QQ020_13575</name>
</gene>
<dbReference type="PANTHER" id="PTHR43280:SF32">
    <property type="entry name" value="TRANSCRIPTIONAL REGULATORY PROTEIN"/>
    <property type="match status" value="1"/>
</dbReference>
<reference evidence="5" key="1">
    <citation type="submission" date="2023-06" db="EMBL/GenBank/DDBJ databases">
        <title>Genomic of Agaribacillus aureum.</title>
        <authorList>
            <person name="Wang G."/>
        </authorList>
    </citation>
    <scope>NUCLEOTIDE SEQUENCE</scope>
    <source>
        <strain evidence="5">BMA12</strain>
    </source>
</reference>
<dbReference type="RefSeq" id="WP_346758431.1">
    <property type="nucleotide sequence ID" value="NZ_JAUJEB010000002.1"/>
</dbReference>
<dbReference type="SMART" id="SM00342">
    <property type="entry name" value="HTH_ARAC"/>
    <property type="match status" value="1"/>
</dbReference>
<evidence type="ECO:0000259" key="4">
    <source>
        <dbReference type="PROSITE" id="PS01124"/>
    </source>
</evidence>
<dbReference type="SUPFAM" id="SSF46689">
    <property type="entry name" value="Homeodomain-like"/>
    <property type="match status" value="1"/>
</dbReference>
<keyword evidence="6" id="KW-1185">Reference proteome</keyword>
<keyword evidence="3" id="KW-0804">Transcription</keyword>
<evidence type="ECO:0000256" key="1">
    <source>
        <dbReference type="ARBA" id="ARBA00023015"/>
    </source>
</evidence>
<evidence type="ECO:0000313" key="6">
    <source>
        <dbReference type="Proteomes" id="UP001172083"/>
    </source>
</evidence>
<feature type="domain" description="HTH araC/xylS-type" evidence="4">
    <location>
        <begin position="171"/>
        <end position="269"/>
    </location>
</feature>
<dbReference type="PROSITE" id="PS01124">
    <property type="entry name" value="HTH_ARAC_FAMILY_2"/>
    <property type="match status" value="1"/>
</dbReference>
<proteinExistence type="predicted"/>
<dbReference type="EMBL" id="JAUJEB010000002">
    <property type="protein sequence ID" value="MDN5213091.1"/>
    <property type="molecule type" value="Genomic_DNA"/>
</dbReference>
<dbReference type="Proteomes" id="UP001172083">
    <property type="component" value="Unassembled WGS sequence"/>
</dbReference>
<dbReference type="Gene3D" id="1.10.10.60">
    <property type="entry name" value="Homeodomain-like"/>
    <property type="match status" value="1"/>
</dbReference>
<dbReference type="InterPro" id="IPR014710">
    <property type="entry name" value="RmlC-like_jellyroll"/>
</dbReference>
<dbReference type="Gene3D" id="2.60.120.10">
    <property type="entry name" value="Jelly Rolls"/>
    <property type="match status" value="1"/>
</dbReference>
<sequence length="271" mass="31282">MQRTVQAINFKNKIEDNMSVKVSRMKPVIKPTTPHKHAGYHELIFLSRGSGMHSIDDNHFDVKPFIGFYLKPGQVHCWDFSQIPEGFVILFREEVMSAFGNTLNNLFRMAEKFDLPENTSLFGLLEQFYQEYKTGSNPGILGAYLNLTLLKTLELADTPLEIEPSIVAEFYRFKTMVNEHFQNLRQITDYAELMNISTHRLNAICRSAAHTSAINIIRERILKEAKNMLTHTSLNVSEIAYRLNFSDTSNFIKFFKSLTSLTPLQYRSELK</sequence>